<evidence type="ECO:0000313" key="3">
    <source>
        <dbReference type="Proteomes" id="UP000186940"/>
    </source>
</evidence>
<dbReference type="Gene3D" id="3.30.360.10">
    <property type="entry name" value="Dihydrodipicolinate Reductase, domain 2"/>
    <property type="match status" value="1"/>
</dbReference>
<evidence type="ECO:0000259" key="1">
    <source>
        <dbReference type="Pfam" id="PF01408"/>
    </source>
</evidence>
<comment type="caution">
    <text evidence="2">The sequence shown here is derived from an EMBL/GenBank/DDBJ whole genome shotgun (WGS) entry which is preliminary data.</text>
</comment>
<dbReference type="PANTHER" id="PTHR43377:SF1">
    <property type="entry name" value="BILIVERDIN REDUCTASE A"/>
    <property type="match status" value="1"/>
</dbReference>
<dbReference type="AlphaFoldDB" id="A0A1F2P8E2"/>
<name>A0A1F2P8E2_9EURY</name>
<dbReference type="PATRIC" id="fig|1838285.3.peg.1060"/>
<organism evidence="2 3">
    <name type="scientific">Candidatus Syntropharchaeum caldarium</name>
    <dbReference type="NCBI Taxonomy" id="1838285"/>
    <lineage>
        <taxon>Archaea</taxon>
        <taxon>Methanobacteriati</taxon>
        <taxon>Methanobacteriota</taxon>
        <taxon>Stenosarchaea group</taxon>
        <taxon>Methanomicrobia</taxon>
        <taxon>Methanosarcinales</taxon>
        <taxon>ANME-2 cluster</taxon>
        <taxon>Candidatus Syntropharchaeum</taxon>
    </lineage>
</organism>
<dbReference type="InterPro" id="IPR000683">
    <property type="entry name" value="Gfo/Idh/MocA-like_OxRdtase_N"/>
</dbReference>
<dbReference type="SUPFAM" id="SSF51735">
    <property type="entry name" value="NAD(P)-binding Rossmann-fold domains"/>
    <property type="match status" value="1"/>
</dbReference>
<protein>
    <submittedName>
        <fullName evidence="2">Oxidoreductase domain-containing protein</fullName>
    </submittedName>
</protein>
<dbReference type="Gene3D" id="3.40.50.720">
    <property type="entry name" value="NAD(P)-binding Rossmann-like Domain"/>
    <property type="match status" value="1"/>
</dbReference>
<dbReference type="Proteomes" id="UP000186940">
    <property type="component" value="Unassembled WGS sequence"/>
</dbReference>
<accession>A0A1F2P8E2</accession>
<dbReference type="GO" id="GO:0000166">
    <property type="term" value="F:nucleotide binding"/>
    <property type="evidence" value="ECO:0007669"/>
    <property type="project" value="InterPro"/>
</dbReference>
<reference evidence="2" key="1">
    <citation type="submission" date="2016-05" db="EMBL/GenBank/DDBJ databases">
        <title>Microbial consortia oxidize butane by reversing methanogenesis.</title>
        <authorList>
            <person name="Laso-Perez R."/>
            <person name="Richter M."/>
            <person name="Wegener G."/>
            <person name="Musat F."/>
        </authorList>
    </citation>
    <scope>NUCLEOTIDE SEQUENCE [LARGE SCALE GENOMIC DNA]</scope>
    <source>
        <strain evidence="2">BOX2</strain>
    </source>
</reference>
<proteinExistence type="predicted"/>
<dbReference type="EMBL" id="LYOS01000003">
    <property type="protein sequence ID" value="OFV67667.1"/>
    <property type="molecule type" value="Genomic_DNA"/>
</dbReference>
<dbReference type="InterPro" id="IPR051450">
    <property type="entry name" value="Gfo/Idh/MocA_Oxidoreductases"/>
</dbReference>
<dbReference type="PANTHER" id="PTHR43377">
    <property type="entry name" value="BILIVERDIN REDUCTASE A"/>
    <property type="match status" value="1"/>
</dbReference>
<feature type="domain" description="Gfo/Idh/MocA-like oxidoreductase N-terminal" evidence="1">
    <location>
        <begin position="7"/>
        <end position="120"/>
    </location>
</feature>
<keyword evidence="3" id="KW-1185">Reference proteome</keyword>
<evidence type="ECO:0000313" key="2">
    <source>
        <dbReference type="EMBL" id="OFV67667.1"/>
    </source>
</evidence>
<sequence>MEVLIDMNVGVIGAGSMGKNHVRVYSELKDVEEVYVYDPDAAKIRAVEKYGITACDSMDQLLKQVDLVSICVPTKYHYSVAKSVIEKGISCLIEKPLTLTVEEGEKLLQLLGNGNNGVVVGVGHIERFNPMIGVIKKMIKEPLYVDIRRHNPASDRITDASIVEDLMIHDIDIVFNVLFDGEYEIASAGNGDLCTTLIRFGSSVVSISASRRAAKKIRSIYIEEEDFTIEGDFMNQEVYVYRKPSEYGIENGGRYRQENIIEKVMVNKIEPLKEELKAFITCVKRGEAFTITPSQALKDLKICAKINKLNAVL</sequence>
<dbReference type="STRING" id="1838285.SCAL_001042"/>
<dbReference type="InterPro" id="IPR036291">
    <property type="entry name" value="NAD(P)-bd_dom_sf"/>
</dbReference>
<dbReference type="Pfam" id="PF01408">
    <property type="entry name" value="GFO_IDH_MocA"/>
    <property type="match status" value="1"/>
</dbReference>
<gene>
    <name evidence="2" type="ORF">SCAL_001042</name>
</gene>